<protein>
    <recommendedName>
        <fullName evidence="3">Lectin</fullName>
    </recommendedName>
</protein>
<dbReference type="OrthoDB" id="2897111at2759"/>
<dbReference type="Proteomes" id="UP000807025">
    <property type="component" value="Unassembled WGS sequence"/>
</dbReference>
<evidence type="ECO:0008006" key="3">
    <source>
        <dbReference type="Google" id="ProtNLM"/>
    </source>
</evidence>
<dbReference type="EMBL" id="MU154548">
    <property type="protein sequence ID" value="KAF9496914.1"/>
    <property type="molecule type" value="Genomic_DNA"/>
</dbReference>
<proteinExistence type="predicted"/>
<keyword evidence="2" id="KW-1185">Reference proteome</keyword>
<reference evidence="1" key="1">
    <citation type="submission" date="2020-11" db="EMBL/GenBank/DDBJ databases">
        <authorList>
            <consortium name="DOE Joint Genome Institute"/>
            <person name="Ahrendt S."/>
            <person name="Riley R."/>
            <person name="Andreopoulos W."/>
            <person name="Labutti K."/>
            <person name="Pangilinan J."/>
            <person name="Ruiz-Duenas F.J."/>
            <person name="Barrasa J.M."/>
            <person name="Sanchez-Garcia M."/>
            <person name="Camarero S."/>
            <person name="Miyauchi S."/>
            <person name="Serrano A."/>
            <person name="Linde D."/>
            <person name="Babiker R."/>
            <person name="Drula E."/>
            <person name="Ayuso-Fernandez I."/>
            <person name="Pacheco R."/>
            <person name="Padilla G."/>
            <person name="Ferreira P."/>
            <person name="Barriuso J."/>
            <person name="Kellner H."/>
            <person name="Castanera R."/>
            <person name="Alfaro M."/>
            <person name="Ramirez L."/>
            <person name="Pisabarro A.G."/>
            <person name="Kuo A."/>
            <person name="Tritt A."/>
            <person name="Lipzen A."/>
            <person name="He G."/>
            <person name="Yan M."/>
            <person name="Ng V."/>
            <person name="Cullen D."/>
            <person name="Martin F."/>
            <person name="Rosso M.-N."/>
            <person name="Henrissat B."/>
            <person name="Hibbett D."/>
            <person name="Martinez A.T."/>
            <person name="Grigoriev I.V."/>
        </authorList>
    </citation>
    <scope>NUCLEOTIDE SEQUENCE</scope>
    <source>
        <strain evidence="1">ATCC 90797</strain>
    </source>
</reference>
<evidence type="ECO:0000313" key="2">
    <source>
        <dbReference type="Proteomes" id="UP000807025"/>
    </source>
</evidence>
<name>A0A9P6DGN1_PLEER</name>
<evidence type="ECO:0000313" key="1">
    <source>
        <dbReference type="EMBL" id="KAF9496914.1"/>
    </source>
</evidence>
<gene>
    <name evidence="1" type="ORF">BDN71DRAFT_1445598</name>
</gene>
<organism evidence="1 2">
    <name type="scientific">Pleurotus eryngii</name>
    <name type="common">Boletus of the steppes</name>
    <dbReference type="NCBI Taxonomy" id="5323"/>
    <lineage>
        <taxon>Eukaryota</taxon>
        <taxon>Fungi</taxon>
        <taxon>Dikarya</taxon>
        <taxon>Basidiomycota</taxon>
        <taxon>Agaricomycotina</taxon>
        <taxon>Agaricomycetes</taxon>
        <taxon>Agaricomycetidae</taxon>
        <taxon>Agaricales</taxon>
        <taxon>Pleurotineae</taxon>
        <taxon>Pleurotaceae</taxon>
        <taxon>Pleurotus</taxon>
    </lineage>
</organism>
<comment type="caution">
    <text evidence="1">The sequence shown here is derived from an EMBL/GenBank/DDBJ whole genome shotgun (WGS) entry which is preliminary data.</text>
</comment>
<sequence>MFAILRVLTDLFLSQDVSLFSGERIYNSNRSHYITLDWACQCFIFTANQTPDSSNFVNGGGVFYVLFKHRGQVNSTLYPGYENFKLRIGSGRATPTTHTPNHSIKNGDQWTATIDYEQSMQMFKNSGNETFTHVAKYNDTFQLYKMNQYGGIVDGKIEAVFKSDEGAKWNSPREIRGLSVFRHNQPNQWPLDFKFEALGIFDSYTGTITKNVTLKRNF</sequence>
<accession>A0A9P6DGN1</accession>
<dbReference type="AlphaFoldDB" id="A0A9P6DGN1"/>